<dbReference type="PANTHER" id="PTHR46720:SF3">
    <property type="entry name" value="FAD-BINDING DOMAIN-CONTAINING PROTEIN-RELATED"/>
    <property type="match status" value="1"/>
</dbReference>
<evidence type="ECO:0000256" key="6">
    <source>
        <dbReference type="ARBA" id="ARBA00023033"/>
    </source>
</evidence>
<evidence type="ECO:0000313" key="7">
    <source>
        <dbReference type="EMBL" id="VUC32884.1"/>
    </source>
</evidence>
<keyword evidence="3" id="KW-0285">Flavoprotein</keyword>
<name>A0ABY6UNL0_BIOOC</name>
<dbReference type="EMBL" id="CABFNS010000851">
    <property type="protein sequence ID" value="VUC32884.1"/>
    <property type="molecule type" value="Genomic_DNA"/>
</dbReference>
<dbReference type="Gene3D" id="3.50.50.60">
    <property type="entry name" value="FAD/NAD(P)-binding domain"/>
    <property type="match status" value="1"/>
</dbReference>
<organism evidence="7 8">
    <name type="scientific">Bionectria ochroleuca</name>
    <name type="common">Gliocladium roseum</name>
    <dbReference type="NCBI Taxonomy" id="29856"/>
    <lineage>
        <taxon>Eukaryota</taxon>
        <taxon>Fungi</taxon>
        <taxon>Dikarya</taxon>
        <taxon>Ascomycota</taxon>
        <taxon>Pezizomycotina</taxon>
        <taxon>Sordariomycetes</taxon>
        <taxon>Hypocreomycetidae</taxon>
        <taxon>Hypocreales</taxon>
        <taxon>Bionectriaceae</taxon>
        <taxon>Clonostachys</taxon>
    </lineage>
</organism>
<evidence type="ECO:0000256" key="2">
    <source>
        <dbReference type="ARBA" id="ARBA00007992"/>
    </source>
</evidence>
<comment type="similarity">
    <text evidence="2">Belongs to the paxM FAD-dependent monooxygenase family.</text>
</comment>
<dbReference type="PANTHER" id="PTHR46720">
    <property type="entry name" value="HYDROXYLASE, PUTATIVE (AFU_ORTHOLOGUE AFUA_3G01460)-RELATED"/>
    <property type="match status" value="1"/>
</dbReference>
<keyword evidence="4" id="KW-0274">FAD</keyword>
<gene>
    <name evidence="7" type="ORF">CLO192961_LOCUS329132</name>
</gene>
<evidence type="ECO:0000256" key="1">
    <source>
        <dbReference type="ARBA" id="ARBA00001974"/>
    </source>
</evidence>
<evidence type="ECO:0000256" key="3">
    <source>
        <dbReference type="ARBA" id="ARBA00022630"/>
    </source>
</evidence>
<protein>
    <submittedName>
        <fullName evidence="7">Uncharacterized protein</fullName>
    </submittedName>
</protein>
<reference evidence="7 8" key="1">
    <citation type="submission" date="2019-06" db="EMBL/GenBank/DDBJ databases">
        <authorList>
            <person name="Broberg M."/>
        </authorList>
    </citation>
    <scope>NUCLEOTIDE SEQUENCE [LARGE SCALE GENOMIC DNA]</scope>
</reference>
<comment type="cofactor">
    <cofactor evidence="1">
        <name>FAD</name>
        <dbReference type="ChEBI" id="CHEBI:57692"/>
    </cofactor>
</comment>
<comment type="caution">
    <text evidence="7">The sequence shown here is derived from an EMBL/GenBank/DDBJ whole genome shotgun (WGS) entry which is preliminary data.</text>
</comment>
<feature type="non-terminal residue" evidence="7">
    <location>
        <position position="1"/>
    </location>
</feature>
<proteinExistence type="inferred from homology"/>
<keyword evidence="6" id="KW-0503">Monooxygenase</keyword>
<keyword evidence="5" id="KW-0560">Oxidoreductase</keyword>
<accession>A0ABY6UNL0</accession>
<keyword evidence="8" id="KW-1185">Reference proteome</keyword>
<evidence type="ECO:0000313" key="8">
    <source>
        <dbReference type="Proteomes" id="UP000766486"/>
    </source>
</evidence>
<dbReference type="Proteomes" id="UP000766486">
    <property type="component" value="Unassembled WGS sequence"/>
</dbReference>
<evidence type="ECO:0000256" key="5">
    <source>
        <dbReference type="ARBA" id="ARBA00023002"/>
    </source>
</evidence>
<sequence>IHTLHRIPRDYTVKTKKHFTARYCRAHLYLALLENLPKGIVQFNKKTINVHADLDQGMALFFEDGSSARVDICEFSTVRPFAEACPSFRLFPNYARGPLKIWSFKNRVPLVSDTAHTHGDAFVARGSLAFNDANALGLSPNHLRQASSCKGERPTAKQITKICQVYENTRNPHIDKILGVVNKAMARQRASFEKGKVEADEELRQRVAIRMALGGSVHTISERHFRKLSMVERGLRQTSHVHGFGVDGVPVSGH</sequence>
<evidence type="ECO:0000256" key="4">
    <source>
        <dbReference type="ARBA" id="ARBA00022827"/>
    </source>
</evidence>
<dbReference type="InterPro" id="IPR036188">
    <property type="entry name" value="FAD/NAD-bd_sf"/>
</dbReference>
<dbReference type="InterPro" id="IPR051104">
    <property type="entry name" value="FAD_monoxygenase"/>
</dbReference>